<comment type="catalytic activity">
    <reaction evidence="9">
        <text>diphthine-[translation elongation factor 2] + NH4(+) + ATP = diphthamide-[translation elongation factor 2] + AMP + diphosphate + H(+)</text>
        <dbReference type="Rhea" id="RHEA:19753"/>
        <dbReference type="Rhea" id="RHEA-COMP:10172"/>
        <dbReference type="Rhea" id="RHEA-COMP:10174"/>
        <dbReference type="ChEBI" id="CHEBI:15378"/>
        <dbReference type="ChEBI" id="CHEBI:16692"/>
        <dbReference type="ChEBI" id="CHEBI:28938"/>
        <dbReference type="ChEBI" id="CHEBI:30616"/>
        <dbReference type="ChEBI" id="CHEBI:33019"/>
        <dbReference type="ChEBI" id="CHEBI:82696"/>
        <dbReference type="ChEBI" id="CHEBI:456215"/>
        <dbReference type="EC" id="6.3.1.14"/>
    </reaction>
</comment>
<comment type="caution">
    <text evidence="11">The sequence shown here is derived from an EMBL/GenBank/DDBJ whole genome shotgun (WGS) entry which is preliminary data.</text>
</comment>
<accession>A0AAW1PUF2</accession>
<dbReference type="Pfam" id="PF01902">
    <property type="entry name" value="Diphthami_syn_2"/>
    <property type="match status" value="1"/>
</dbReference>
<evidence type="ECO:0000313" key="12">
    <source>
        <dbReference type="Proteomes" id="UP001465755"/>
    </source>
</evidence>
<dbReference type="PANTHER" id="PTHR12196">
    <property type="entry name" value="DOMAIN OF UNKNOWN FUNCTION 71 DUF71 -CONTAINING PROTEIN"/>
    <property type="match status" value="1"/>
</dbReference>
<keyword evidence="6" id="KW-0067">ATP-binding</keyword>
<dbReference type="GO" id="GO:0017183">
    <property type="term" value="P:protein histidyl modification to diphthamide"/>
    <property type="evidence" value="ECO:0007669"/>
    <property type="project" value="TreeGrafter"/>
</dbReference>
<keyword evidence="5" id="KW-0547">Nucleotide-binding</keyword>
<dbReference type="InterPro" id="IPR006175">
    <property type="entry name" value="YjgF/YER057c/UK114"/>
</dbReference>
<organism evidence="11 12">
    <name type="scientific">Symbiochloris irregularis</name>
    <dbReference type="NCBI Taxonomy" id="706552"/>
    <lineage>
        <taxon>Eukaryota</taxon>
        <taxon>Viridiplantae</taxon>
        <taxon>Chlorophyta</taxon>
        <taxon>core chlorophytes</taxon>
        <taxon>Trebouxiophyceae</taxon>
        <taxon>Trebouxiales</taxon>
        <taxon>Trebouxiaceae</taxon>
        <taxon>Symbiochloris</taxon>
    </lineage>
</organism>
<sequence>MKVIALISGGKDSCNNALLCQSQGHQIVALGNLYPAEGQADDLDSYMFQTVGHQVLAAYAQCAGLPLFRRRLSGGSVNQGLAYEHTEGDEVEDLLLLLQYAQQQIPEIEAVSSGAIASDYQRLRVENVCARLNLVSLAYMWRQPQAQLLMDMVGAGIHAVIIKVAAMGLVPDKHLGKSIAQLQPHLEQLCRQYGCNICGEGGEYETLVLDCPLFRHARIVVDEWRLSAESAGSFASVGLLTPIRFHLEDKQPLHISQSEASADGVGGAVHAALNAIRAGLQSAGLSLTDALFVQLYICDMGLFAAANAAYCSHFGTFRPPARACIQVNLPPSSPVAIDIVFPNQGSGQERRVLHVQSTSHWAPSCIGPYSQAAQSSEGIIWLAGQIGLDPPTMQLVEGGPEAQVRRCLQSCAAVAVAMRCNLPQGGGKGDG</sequence>
<dbReference type="PANTHER" id="PTHR12196:SF2">
    <property type="entry name" value="DIPHTHINE--AMMONIA LIGASE"/>
    <property type="match status" value="1"/>
</dbReference>
<dbReference type="Gene3D" id="3.30.1330.40">
    <property type="entry name" value="RutC-like"/>
    <property type="match status" value="2"/>
</dbReference>
<dbReference type="InterPro" id="IPR014729">
    <property type="entry name" value="Rossmann-like_a/b/a_fold"/>
</dbReference>
<dbReference type="CDD" id="cd01994">
    <property type="entry name" value="AANH_PF0828-like"/>
    <property type="match status" value="1"/>
</dbReference>
<dbReference type="InterPro" id="IPR002761">
    <property type="entry name" value="Diphthami_syn_dom"/>
</dbReference>
<dbReference type="InterPro" id="IPR030662">
    <property type="entry name" value="DPH6/MJ0570"/>
</dbReference>
<gene>
    <name evidence="11" type="ORF">WJX73_005916</name>
</gene>
<dbReference type="Proteomes" id="UP001465755">
    <property type="component" value="Unassembled WGS sequence"/>
</dbReference>
<evidence type="ECO:0000256" key="2">
    <source>
        <dbReference type="ARBA" id="ARBA00012089"/>
    </source>
</evidence>
<evidence type="ECO:0000256" key="5">
    <source>
        <dbReference type="ARBA" id="ARBA00022741"/>
    </source>
</evidence>
<dbReference type="EMBL" id="JALJOQ010000009">
    <property type="protein sequence ID" value="KAK9812092.1"/>
    <property type="molecule type" value="Genomic_DNA"/>
</dbReference>
<dbReference type="SUPFAM" id="SSF52402">
    <property type="entry name" value="Adenine nucleotide alpha hydrolases-like"/>
    <property type="match status" value="1"/>
</dbReference>
<feature type="domain" description="Diphthamide synthase" evidence="10">
    <location>
        <begin position="1"/>
        <end position="229"/>
    </location>
</feature>
<dbReference type="Pfam" id="PF01042">
    <property type="entry name" value="Ribonuc_L-PSP"/>
    <property type="match status" value="2"/>
</dbReference>
<evidence type="ECO:0000256" key="9">
    <source>
        <dbReference type="ARBA" id="ARBA00048108"/>
    </source>
</evidence>
<evidence type="ECO:0000313" key="11">
    <source>
        <dbReference type="EMBL" id="KAK9812092.1"/>
    </source>
</evidence>
<dbReference type="NCBIfam" id="TIGR00290">
    <property type="entry name" value="MJ0570_dom"/>
    <property type="match status" value="1"/>
</dbReference>
<dbReference type="SUPFAM" id="SSF55298">
    <property type="entry name" value="YjgF-like"/>
    <property type="match status" value="2"/>
</dbReference>
<evidence type="ECO:0000256" key="7">
    <source>
        <dbReference type="ARBA" id="ARBA00029814"/>
    </source>
</evidence>
<dbReference type="InterPro" id="IPR035959">
    <property type="entry name" value="RutC-like_sf"/>
</dbReference>
<dbReference type="AlphaFoldDB" id="A0AAW1PUF2"/>
<reference evidence="11 12" key="1">
    <citation type="journal article" date="2024" name="Nat. Commun.">
        <title>Phylogenomics reveals the evolutionary origins of lichenization in chlorophyte algae.</title>
        <authorList>
            <person name="Puginier C."/>
            <person name="Libourel C."/>
            <person name="Otte J."/>
            <person name="Skaloud P."/>
            <person name="Haon M."/>
            <person name="Grisel S."/>
            <person name="Petersen M."/>
            <person name="Berrin J.G."/>
            <person name="Delaux P.M."/>
            <person name="Dal Grande F."/>
            <person name="Keller J."/>
        </authorList>
    </citation>
    <scope>NUCLEOTIDE SEQUENCE [LARGE SCALE GENOMIC DNA]</scope>
    <source>
        <strain evidence="11 12">SAG 2036</strain>
    </source>
</reference>
<dbReference type="Gene3D" id="3.90.1490.10">
    <property type="entry name" value="putative n-type atp pyrophosphatase, domain 2"/>
    <property type="match status" value="1"/>
</dbReference>
<dbReference type="FunFam" id="3.40.50.620:FF:000145">
    <property type="entry name" value="ATP-binding domain containing protein"/>
    <property type="match status" value="1"/>
</dbReference>
<evidence type="ECO:0000256" key="4">
    <source>
        <dbReference type="ARBA" id="ARBA00022598"/>
    </source>
</evidence>
<keyword evidence="4" id="KW-0436">Ligase</keyword>
<dbReference type="GO" id="GO:0005524">
    <property type="term" value="F:ATP binding"/>
    <property type="evidence" value="ECO:0007669"/>
    <property type="project" value="UniProtKB-KW"/>
</dbReference>
<evidence type="ECO:0000256" key="1">
    <source>
        <dbReference type="ARBA" id="ARBA00005156"/>
    </source>
</evidence>
<dbReference type="FunFam" id="3.90.1490.10:FF:000001">
    <property type="entry name" value="Diphthine--ammonia ligase"/>
    <property type="match status" value="1"/>
</dbReference>
<evidence type="ECO:0000256" key="6">
    <source>
        <dbReference type="ARBA" id="ARBA00022840"/>
    </source>
</evidence>
<keyword evidence="12" id="KW-1185">Reference proteome</keyword>
<dbReference type="Gene3D" id="3.40.50.620">
    <property type="entry name" value="HUPs"/>
    <property type="match status" value="1"/>
</dbReference>
<proteinExistence type="predicted"/>
<evidence type="ECO:0000256" key="8">
    <source>
        <dbReference type="ARBA" id="ARBA00031552"/>
    </source>
</evidence>
<evidence type="ECO:0000256" key="3">
    <source>
        <dbReference type="ARBA" id="ARBA00018426"/>
    </source>
</evidence>
<comment type="pathway">
    <text evidence="1">Protein modification; peptidyl-diphthamide biosynthesis.</text>
</comment>
<dbReference type="GO" id="GO:0017178">
    <property type="term" value="F:diphthine-ammonia ligase activity"/>
    <property type="evidence" value="ECO:0007669"/>
    <property type="project" value="UniProtKB-EC"/>
</dbReference>
<dbReference type="EC" id="6.3.1.14" evidence="2"/>
<evidence type="ECO:0000259" key="10">
    <source>
        <dbReference type="Pfam" id="PF01902"/>
    </source>
</evidence>
<name>A0AAW1PUF2_9CHLO</name>
<protein>
    <recommendedName>
        <fullName evidence="3">Diphthine--ammonia ligase</fullName>
        <ecNumber evidence="2">6.3.1.14</ecNumber>
    </recommendedName>
    <alternativeName>
        <fullName evidence="7">Diphthamide synthase</fullName>
    </alternativeName>
    <alternativeName>
        <fullName evidence="8">Diphthamide synthetase</fullName>
    </alternativeName>
</protein>